<dbReference type="Pfam" id="PF00587">
    <property type="entry name" value="tRNA-synt_2b"/>
    <property type="match status" value="1"/>
</dbReference>
<reference evidence="9" key="1">
    <citation type="journal article" date="2022" name="Cell">
        <title>Repeat-based holocentromeres influence genome architecture and karyotype evolution.</title>
        <authorList>
            <person name="Hofstatter P.G."/>
            <person name="Thangavel G."/>
            <person name="Lux T."/>
            <person name="Neumann P."/>
            <person name="Vondrak T."/>
            <person name="Novak P."/>
            <person name="Zhang M."/>
            <person name="Costa L."/>
            <person name="Castellani M."/>
            <person name="Scott A."/>
            <person name="Toegelov H."/>
            <person name="Fuchs J."/>
            <person name="Mata-Sucre Y."/>
            <person name="Dias Y."/>
            <person name="Vanzela A.L.L."/>
            <person name="Huettel B."/>
            <person name="Almeida C.C.S."/>
            <person name="Simkova H."/>
            <person name="Souza G."/>
            <person name="Pedrosa-Harand A."/>
            <person name="Macas J."/>
            <person name="Mayer K.F.X."/>
            <person name="Houben A."/>
            <person name="Marques A."/>
        </authorList>
    </citation>
    <scope>NUCLEOTIDE SEQUENCE</scope>
    <source>
        <strain evidence="9">RhyBre1mFocal</strain>
    </source>
</reference>
<dbReference type="InterPro" id="IPR042103">
    <property type="entry name" value="SerRS_1_N_sf"/>
</dbReference>
<evidence type="ECO:0000313" key="10">
    <source>
        <dbReference type="Proteomes" id="UP001151287"/>
    </source>
</evidence>
<evidence type="ECO:0000259" key="8">
    <source>
        <dbReference type="PROSITE" id="PS50862"/>
    </source>
</evidence>
<sequence>MDGSFAALHRARRRRRAVVAAVVVGTALVLLGSTLVVTGAGPAVVAQVLSLGAPRTLPSDVAAVADRAFLTDDGRALLTRVGARSAHGDDLRHACGAVDVADDHAVSGCYSRAGIVVFVPADARVSDAAVTTLAYELLHAAFDHLGAGEVWRVRDELHAALDRVASDDPVRQQIDWSVGDHEETRDTELFAYLGSQVWPDGGFAPELEAVYARYIADRAALVEVDHRMTASVDALVADYEGALAELTAAETDAATRRAQLDADRQAYEAARREYQASADRYNALDPVERSRWSAEWTSADGSSYRGTWEEVLRSRLADLDARHADLEARTAAVESADADAVTRRTALEAQYADVLARSQIARGESPDSVDAAIEADRSRRAAITTFEELRAAQNAHGKKVAQAPKEEKPALVAEAKELSEKVKAAQHAVTAAEEAAEAALATIENIVIEGVPTGGEENFVTLRTHGDVPTFDFEPLDHLAIGEKLGAIDMERGTKVSGSRFYFLTGIGARLELALMTLALDRALQAGFTPMIPPTLVRPEVMRGTGFLGQHADEVYHLPKEDLYLVGTSEVPLAGYHMDEILDFARGPKRYAGWSTCYRSEAGSYGKDTRGIIRVHQFTKLEMFVYTDPADAEAEHDRLVAMQEGMLQDLGLAYRVIDVAAGDLGSSAARKFDIEAWVPTQDAYRELTSTSNCTTYQARRLETRFRPADGGKTQPVATLNGTLATTRWIVALLETHQRADGSVTVPEVLRPYLGGLEVMEPIA</sequence>
<dbReference type="GO" id="GO:0005524">
    <property type="term" value="F:ATP binding"/>
    <property type="evidence" value="ECO:0007669"/>
    <property type="project" value="UniProtKB-KW"/>
</dbReference>
<organism evidence="9 10">
    <name type="scientific">Rhynchospora breviuscula</name>
    <dbReference type="NCBI Taxonomy" id="2022672"/>
    <lineage>
        <taxon>Eukaryota</taxon>
        <taxon>Viridiplantae</taxon>
        <taxon>Streptophyta</taxon>
        <taxon>Embryophyta</taxon>
        <taxon>Tracheophyta</taxon>
        <taxon>Spermatophyta</taxon>
        <taxon>Magnoliopsida</taxon>
        <taxon>Liliopsida</taxon>
        <taxon>Poales</taxon>
        <taxon>Cyperaceae</taxon>
        <taxon>Cyperoideae</taxon>
        <taxon>Rhynchosporeae</taxon>
        <taxon>Rhynchospora</taxon>
    </lineage>
</organism>
<dbReference type="SUPFAM" id="SSF46589">
    <property type="entry name" value="tRNA-binding arm"/>
    <property type="match status" value="1"/>
</dbReference>
<keyword evidence="3" id="KW-0547">Nucleotide-binding</keyword>
<dbReference type="EC" id="6.1.1.11" evidence="1"/>
<keyword evidence="4" id="KW-0067">ATP-binding</keyword>
<accession>A0A9Q0BY55</accession>
<dbReference type="InterPro" id="IPR010978">
    <property type="entry name" value="tRNA-bd_arm"/>
</dbReference>
<proteinExistence type="inferred from homology"/>
<dbReference type="GO" id="GO:0006434">
    <property type="term" value="P:seryl-tRNA aminoacylation"/>
    <property type="evidence" value="ECO:0007669"/>
    <property type="project" value="InterPro"/>
</dbReference>
<dbReference type="OrthoDB" id="10264585at2759"/>
<dbReference type="PANTHER" id="PTHR11778">
    <property type="entry name" value="SERYL-TRNA SYNTHETASE"/>
    <property type="match status" value="1"/>
</dbReference>
<dbReference type="InterPro" id="IPR015866">
    <property type="entry name" value="Ser-tRNA-synth_1_N"/>
</dbReference>
<dbReference type="AlphaFoldDB" id="A0A9Q0BY55"/>
<dbReference type="Proteomes" id="UP001151287">
    <property type="component" value="Unassembled WGS sequence"/>
</dbReference>
<keyword evidence="10" id="KW-1185">Reference proteome</keyword>
<dbReference type="SUPFAM" id="SSF55681">
    <property type="entry name" value="Class II aaRS and biotin synthetases"/>
    <property type="match status" value="1"/>
</dbReference>
<evidence type="ECO:0000256" key="4">
    <source>
        <dbReference type="ARBA" id="ARBA00022840"/>
    </source>
</evidence>
<dbReference type="Gene3D" id="3.30.930.10">
    <property type="entry name" value="Bira Bifunctional Protein, Domain 2"/>
    <property type="match status" value="1"/>
</dbReference>
<name>A0A9Q0BY55_9POAL</name>
<dbReference type="PRINTS" id="PR00981">
    <property type="entry name" value="TRNASYNTHSER"/>
</dbReference>
<keyword evidence="5" id="KW-0648">Protein biosynthesis</keyword>
<dbReference type="Pfam" id="PF02403">
    <property type="entry name" value="Seryl_tRNA_N"/>
    <property type="match status" value="1"/>
</dbReference>
<keyword evidence="6" id="KW-0030">Aminoacyl-tRNA synthetase</keyword>
<feature type="domain" description="Aminoacyl-transfer RNA synthetases class-II family profile" evidence="8">
    <location>
        <begin position="477"/>
        <end position="746"/>
    </location>
</feature>
<dbReference type="EMBL" id="JAMQYH010000856">
    <property type="protein sequence ID" value="KAJ1681934.1"/>
    <property type="molecule type" value="Genomic_DNA"/>
</dbReference>
<dbReference type="PROSITE" id="PS50862">
    <property type="entry name" value="AA_TRNA_LIGASE_II"/>
    <property type="match status" value="1"/>
</dbReference>
<dbReference type="InterPro" id="IPR002314">
    <property type="entry name" value="aa-tRNA-synt_IIb"/>
</dbReference>
<dbReference type="HAMAP" id="MF_00176">
    <property type="entry name" value="Ser_tRNA_synth_type1"/>
    <property type="match status" value="1"/>
</dbReference>
<dbReference type="InterPro" id="IPR045864">
    <property type="entry name" value="aa-tRNA-synth_II/BPL/LPL"/>
</dbReference>
<comment type="caution">
    <text evidence="9">The sequence shown here is derived from an EMBL/GenBank/DDBJ whole genome shotgun (WGS) entry which is preliminary data.</text>
</comment>
<dbReference type="Gene3D" id="1.10.287.40">
    <property type="entry name" value="Serine-tRNA synthetase, tRNA binding domain"/>
    <property type="match status" value="1"/>
</dbReference>
<dbReference type="NCBIfam" id="TIGR00414">
    <property type="entry name" value="serS"/>
    <property type="match status" value="1"/>
</dbReference>
<evidence type="ECO:0000256" key="3">
    <source>
        <dbReference type="ARBA" id="ARBA00022741"/>
    </source>
</evidence>
<protein>
    <recommendedName>
        <fullName evidence="1">serine--tRNA ligase</fullName>
        <ecNumber evidence="1">6.1.1.11</ecNumber>
    </recommendedName>
    <alternativeName>
        <fullName evidence="7">Seryl-tRNA synthetase</fullName>
    </alternativeName>
</protein>
<dbReference type="InterPro" id="IPR006195">
    <property type="entry name" value="aa-tRNA-synth_II"/>
</dbReference>
<gene>
    <name evidence="9" type="ORF">LUZ63_022842</name>
</gene>
<evidence type="ECO:0000256" key="1">
    <source>
        <dbReference type="ARBA" id="ARBA00012840"/>
    </source>
</evidence>
<dbReference type="InterPro" id="IPR002317">
    <property type="entry name" value="Ser-tRNA-ligase_type_1"/>
</dbReference>
<dbReference type="GO" id="GO:0004828">
    <property type="term" value="F:serine-tRNA ligase activity"/>
    <property type="evidence" value="ECO:0007669"/>
    <property type="project" value="UniProtKB-EC"/>
</dbReference>
<evidence type="ECO:0000256" key="7">
    <source>
        <dbReference type="ARBA" id="ARBA00031113"/>
    </source>
</evidence>
<keyword evidence="2" id="KW-0436">Ligase</keyword>
<evidence type="ECO:0000256" key="6">
    <source>
        <dbReference type="ARBA" id="ARBA00023146"/>
    </source>
</evidence>
<evidence type="ECO:0000256" key="5">
    <source>
        <dbReference type="ARBA" id="ARBA00022917"/>
    </source>
</evidence>
<dbReference type="CDD" id="cd00770">
    <property type="entry name" value="SerRS_core"/>
    <property type="match status" value="1"/>
</dbReference>
<dbReference type="InterPro" id="IPR033729">
    <property type="entry name" value="SerRS_core"/>
</dbReference>
<evidence type="ECO:0000256" key="2">
    <source>
        <dbReference type="ARBA" id="ARBA00022598"/>
    </source>
</evidence>
<evidence type="ECO:0000313" key="9">
    <source>
        <dbReference type="EMBL" id="KAJ1681934.1"/>
    </source>
</evidence>